<gene>
    <name evidence="4" type="ORF">PFL1_05807</name>
</gene>
<feature type="region of interest" description="Disordered" evidence="2">
    <location>
        <begin position="630"/>
        <end position="663"/>
    </location>
</feature>
<comment type="similarity">
    <text evidence="1">Belongs to the FHIP family.</text>
</comment>
<dbReference type="AlphaFoldDB" id="A0A061H3M6"/>
<evidence type="ECO:0000313" key="4">
    <source>
        <dbReference type="EMBL" id="EPQ26485.1"/>
    </source>
</evidence>
<dbReference type="GeneID" id="19319892"/>
<feature type="compositionally biased region" description="Low complexity" evidence="2">
    <location>
        <begin position="324"/>
        <end position="344"/>
    </location>
</feature>
<evidence type="ECO:0000259" key="3">
    <source>
        <dbReference type="Pfam" id="PF19314"/>
    </source>
</evidence>
<feature type="compositionally biased region" description="Basic and acidic residues" evidence="2">
    <location>
        <begin position="870"/>
        <end position="883"/>
    </location>
</feature>
<evidence type="ECO:0000313" key="5">
    <source>
        <dbReference type="Proteomes" id="UP000053664"/>
    </source>
</evidence>
<dbReference type="EMBL" id="KE361644">
    <property type="protein sequence ID" value="EPQ26485.1"/>
    <property type="molecule type" value="Genomic_DNA"/>
</dbReference>
<dbReference type="Pfam" id="PF19314">
    <property type="entry name" value="DUF5917"/>
    <property type="match status" value="1"/>
</dbReference>
<dbReference type="Proteomes" id="UP000053664">
    <property type="component" value="Unassembled WGS sequence"/>
</dbReference>
<dbReference type="InterPro" id="IPR045669">
    <property type="entry name" value="FHIP_C"/>
</dbReference>
<organism evidence="4 5">
    <name type="scientific">Pseudozyma flocculosa PF-1</name>
    <dbReference type="NCBI Taxonomy" id="1277687"/>
    <lineage>
        <taxon>Eukaryota</taxon>
        <taxon>Fungi</taxon>
        <taxon>Dikarya</taxon>
        <taxon>Basidiomycota</taxon>
        <taxon>Ustilaginomycotina</taxon>
        <taxon>Ustilaginomycetes</taxon>
        <taxon>Ustilaginales</taxon>
        <taxon>Ustilaginaceae</taxon>
        <taxon>Pseudozyma</taxon>
    </lineage>
</organism>
<evidence type="ECO:0000256" key="1">
    <source>
        <dbReference type="ARBA" id="ARBA00024336"/>
    </source>
</evidence>
<dbReference type="InterPro" id="IPR019384">
    <property type="entry name" value="FHIP"/>
</dbReference>
<dbReference type="Pfam" id="PF10257">
    <property type="entry name" value="RAI16-like"/>
    <property type="match status" value="1"/>
</dbReference>
<feature type="region of interest" description="Disordered" evidence="2">
    <location>
        <begin position="162"/>
        <end position="188"/>
    </location>
</feature>
<reference evidence="4 5" key="1">
    <citation type="journal article" date="2013" name="Plant Cell">
        <title>The transition from a phytopathogenic smut ancestor to an anamorphic biocontrol agent deciphered by comparative whole-genome analysis.</title>
        <authorList>
            <person name="Lefebvre F."/>
            <person name="Joly D.L."/>
            <person name="Labbe C."/>
            <person name="Teichmann B."/>
            <person name="Linning R."/>
            <person name="Belzile F."/>
            <person name="Bakkeren G."/>
            <person name="Belanger R.R."/>
        </authorList>
    </citation>
    <scope>NUCLEOTIDE SEQUENCE [LARGE SCALE GENOMIC DNA]</scope>
    <source>
        <strain evidence="4 5">PF-1</strain>
    </source>
</reference>
<dbReference type="eggNOG" id="KOG3695">
    <property type="taxonomic scope" value="Eukaryota"/>
</dbReference>
<feature type="compositionally biased region" description="Acidic residues" evidence="2">
    <location>
        <begin position="162"/>
        <end position="171"/>
    </location>
</feature>
<feature type="region of interest" description="Disordered" evidence="2">
    <location>
        <begin position="324"/>
        <end position="345"/>
    </location>
</feature>
<feature type="region of interest" description="Disordered" evidence="2">
    <location>
        <begin position="415"/>
        <end position="436"/>
    </location>
</feature>
<dbReference type="PANTHER" id="PTHR21705:SF11">
    <property type="entry name" value="FHIP FAMILY PROTEIN CG3558"/>
    <property type="match status" value="1"/>
</dbReference>
<feature type="compositionally biased region" description="Low complexity" evidence="2">
    <location>
        <begin position="884"/>
        <end position="901"/>
    </location>
</feature>
<protein>
    <recommendedName>
        <fullName evidence="3">FHF complex subunit HOOK-interacting protein C-terminal domain-containing protein</fullName>
    </recommendedName>
</protein>
<dbReference type="RefSeq" id="XP_007881536.1">
    <property type="nucleotide sequence ID" value="XM_007883345.1"/>
</dbReference>
<feature type="domain" description="FHF complex subunit HOOK-interacting protein C-terminal" evidence="3">
    <location>
        <begin position="754"/>
        <end position="845"/>
    </location>
</feature>
<dbReference type="KEGG" id="pfp:PFL1_05807"/>
<evidence type="ECO:0000256" key="2">
    <source>
        <dbReference type="SAM" id="MobiDB-lite"/>
    </source>
</evidence>
<feature type="region of interest" description="Disordered" evidence="2">
    <location>
        <begin position="936"/>
        <end position="962"/>
    </location>
</feature>
<sequence length="1098" mass="118442">MEYLNRLSSLVTSPAKTATNLGAARRRKASTHINDGSPDAFRRDWDAVKGTLQKPDQRALFFGIQRTDVPDGLRRIVDALVFENNRSTEGHTGPCMEHLLKHDLLEELVQLSAQDQPSGILGEVIRTLTNLVILLDEKFLSRQAAHRPISMLINLCMNGDGSTDDDQDDDPTGQRRTARRSVTDPDAEHNSDLVDLMCHVASRIRNTPDLLLIFFTDERIKATSMAEIGGDPTAVTIAEPAVAAAETGREVRPPSPAGSIDSVATLQPSRAETATEGAGITTYRRLRFPLFSHLLRFAHREGRTGELARAGLLFLITLEVNTSPSAGPRARGGAPAKTEGQDAAALEEKAQADALKTALAIFVANSDFADVFGAGLGAAYGLLPTRIYMAPVHDPTRGPRSDLTLGRSDSELTLGSATAAREPEDHSSTSFSTVTRSDSPELQAQLRLLVDLLDFAQDVLDAVGVSARSSARTAASGEHEPFSPVDSMVEKLATSVAIAVRDTFIKNVVYPSLMESSDVDGSATAVMSYLEVVMLVLRERHLLTEVVLQYLLCYERLPTNDAQFDEADATASRLAYRLADDGADRYSLKDLILDNMSSGRTVSAATAAMKLARTLIVYHGRHANDALLEPRKGAHPSAGQNADGEDSADFGWGAPTKNEPSTRPLEAVPLQISQHVKEIDAYATLLSRFEGAASPEAMLNSLSPYLLDAEQAVRRDSCFEAALRPFPQRRRQMHSHGERCDPTHWFQIRLSPTDVFFQQVCELLARLFRQTPEQNLALSGIISSLAVSPIRSLKGWLTFDGEEDGAGAIPAVLDLLSHLSRQVGGYRENIPDFDRYLADRRKGLLLAEDLSDALEINELTDDDSFGEKGAASDEHVVGKEASSKKLAPSLSLPRTRPPRAAQDADGDIDEASMNALRMVDDRREELSPEMSAKNLATAGEGSQTAGTADADEGTSPAAAAPDARSSALARLFGGRAVKAGAAVAQAGAQPSGRDGSRAAESSKLAASTISPYTRHYQETLAISVQATTAAGAEAWRKPVEIRAMDAGKEDVEVVTLSSVLDNTILLEELIKEILAIIEVRRAWGIDPVSFRAEDEAAV</sequence>
<dbReference type="OrthoDB" id="5350595at2759"/>
<proteinExistence type="inferred from homology"/>
<dbReference type="HOGENOM" id="CLU_004953_0_0_1"/>
<name>A0A061H3M6_9BASI</name>
<dbReference type="PANTHER" id="PTHR21705">
    <property type="entry name" value="RAI16 PROTEIN-RELATED"/>
    <property type="match status" value="1"/>
</dbReference>
<accession>A0A061H3M6</accession>
<feature type="region of interest" description="Disordered" evidence="2">
    <location>
        <begin position="862"/>
        <end position="911"/>
    </location>
</feature>